<organism evidence="2 3">
    <name type="scientific">Xanthomonas bromi</name>
    <dbReference type="NCBI Taxonomy" id="56449"/>
    <lineage>
        <taxon>Bacteria</taxon>
        <taxon>Pseudomonadati</taxon>
        <taxon>Pseudomonadota</taxon>
        <taxon>Gammaproteobacteria</taxon>
        <taxon>Lysobacterales</taxon>
        <taxon>Lysobacteraceae</taxon>
        <taxon>Xanthomonas</taxon>
    </lineage>
</organism>
<dbReference type="EMBL" id="FLTX01000035">
    <property type="protein sequence ID" value="SBV51440.1"/>
    <property type="molecule type" value="Genomic_DNA"/>
</dbReference>
<sequence length="81" mass="8951">MPSLIRDLEDLLAAWKAEARTFDACDMPASALAFRDCHRRVSALLDEHARHTTVPTAELVAHEQQNSVTQLQARPIAPMGS</sequence>
<dbReference type="Proteomes" id="UP000239710">
    <property type="component" value="Unassembled WGS sequence"/>
</dbReference>
<evidence type="ECO:0000313" key="1">
    <source>
        <dbReference type="EMBL" id="PPV06827.1"/>
    </source>
</evidence>
<evidence type="ECO:0000313" key="4">
    <source>
        <dbReference type="Proteomes" id="UP000239710"/>
    </source>
</evidence>
<evidence type="ECO:0000313" key="2">
    <source>
        <dbReference type="EMBL" id="SBV51440.1"/>
    </source>
</evidence>
<dbReference type="AlphaFoldDB" id="A0A1C3NM05"/>
<accession>A0A1C3NM05</accession>
<dbReference type="OrthoDB" id="6001309at2"/>
<proteinExistence type="predicted"/>
<protein>
    <submittedName>
        <fullName evidence="2">Uncharacterized protein</fullName>
    </submittedName>
</protein>
<evidence type="ECO:0000313" key="3">
    <source>
        <dbReference type="Proteomes" id="UP000092503"/>
    </source>
</evidence>
<dbReference type="RefSeq" id="WP_065468664.1">
    <property type="nucleotide sequence ID" value="NZ_FLTX01000035.1"/>
</dbReference>
<reference evidence="2 3" key="1">
    <citation type="submission" date="2016-06" db="EMBL/GenBank/DDBJ databases">
        <authorList>
            <person name="Kjaerup R.B."/>
            <person name="Dalgaard T.S."/>
            <person name="Juul-Madsen H.R."/>
        </authorList>
    </citation>
    <scope>NUCLEOTIDE SEQUENCE [LARGE SCALE GENOMIC DNA]</scope>
    <source>
        <strain evidence="2">LMG947</strain>
    </source>
</reference>
<reference evidence="1 4" key="2">
    <citation type="submission" date="2016-08" db="EMBL/GenBank/DDBJ databases">
        <title>Evolution of the type three secretion system and type three effector repertoires in Xanthomonas.</title>
        <authorList>
            <person name="Merda D."/>
            <person name="Briand M."/>
            <person name="Bosis E."/>
            <person name="Rousseau C."/>
            <person name="Portier P."/>
            <person name="Jacques M.-A."/>
            <person name="Fischer-Le Saux M."/>
        </authorList>
    </citation>
    <scope>NUCLEOTIDE SEQUENCE [LARGE SCALE GENOMIC DNA]</scope>
    <source>
        <strain evidence="1 4">CFBP1976</strain>
    </source>
</reference>
<name>A0A1C3NM05_9XANT</name>
<dbReference type="Proteomes" id="UP000092503">
    <property type="component" value="Unassembled WGS sequence"/>
</dbReference>
<gene>
    <name evidence="2" type="ORF">XBLMG947_2229</name>
    <name evidence="1" type="ORF">XbrCFBP1976_09815</name>
</gene>
<keyword evidence="4" id="KW-1185">Reference proteome</keyword>
<dbReference type="EMBL" id="MDCE01000012">
    <property type="protein sequence ID" value="PPV06827.1"/>
    <property type="molecule type" value="Genomic_DNA"/>
</dbReference>